<keyword evidence="1" id="KW-0472">Membrane</keyword>
<feature type="transmembrane region" description="Helical" evidence="1">
    <location>
        <begin position="130"/>
        <end position="147"/>
    </location>
</feature>
<evidence type="ECO:0000313" key="3">
    <source>
        <dbReference type="Proteomes" id="UP001162834"/>
    </source>
</evidence>
<feature type="transmembrane region" description="Helical" evidence="1">
    <location>
        <begin position="73"/>
        <end position="90"/>
    </location>
</feature>
<keyword evidence="1" id="KW-1133">Transmembrane helix</keyword>
<dbReference type="EMBL" id="CP087164">
    <property type="protein sequence ID" value="UGS37360.1"/>
    <property type="molecule type" value="Genomic_DNA"/>
</dbReference>
<sequence>MTTTTPAGALHEITRLWWLVLLFGIAVLAVGVFFVASPHETLSTFTVIAGIFLLVDGVLALIASVVGSGEGRGLVALIGVLSVLAGLVLVKRPFDTLVVFALIVGAWFVVAGIARLIAGFAERDGRGGNLLIAAIDVVAGIVILAWPDLGLSTFAVILGIVLIIRGLLFVFAGWQLRGVDRDLDRRTA</sequence>
<evidence type="ECO:0000256" key="1">
    <source>
        <dbReference type="SAM" id="Phobius"/>
    </source>
</evidence>
<dbReference type="PANTHER" id="PTHR34989">
    <property type="entry name" value="PROTEIN HDED"/>
    <property type="match status" value="1"/>
</dbReference>
<protein>
    <recommendedName>
        <fullName evidence="4">HdeD family acid-resistance protein</fullName>
    </recommendedName>
</protein>
<dbReference type="Pfam" id="PF03729">
    <property type="entry name" value="DUF308"/>
    <property type="match status" value="1"/>
</dbReference>
<dbReference type="Proteomes" id="UP001162834">
    <property type="component" value="Chromosome"/>
</dbReference>
<name>A0A9E6XZV0_9ACTN</name>
<dbReference type="PANTHER" id="PTHR34989:SF1">
    <property type="entry name" value="PROTEIN HDED"/>
    <property type="match status" value="1"/>
</dbReference>
<accession>A0A9E6XZV0</accession>
<feature type="transmembrane region" description="Helical" evidence="1">
    <location>
        <begin position="153"/>
        <end position="176"/>
    </location>
</feature>
<feature type="transmembrane region" description="Helical" evidence="1">
    <location>
        <begin position="16"/>
        <end position="36"/>
    </location>
</feature>
<dbReference type="InterPro" id="IPR005325">
    <property type="entry name" value="DUF308_memb"/>
</dbReference>
<dbReference type="RefSeq" id="WP_259311416.1">
    <property type="nucleotide sequence ID" value="NZ_CP087164.1"/>
</dbReference>
<feature type="transmembrane region" description="Helical" evidence="1">
    <location>
        <begin position="96"/>
        <end position="118"/>
    </location>
</feature>
<feature type="transmembrane region" description="Helical" evidence="1">
    <location>
        <begin position="42"/>
        <end position="66"/>
    </location>
</feature>
<dbReference type="GO" id="GO:0005886">
    <property type="term" value="C:plasma membrane"/>
    <property type="evidence" value="ECO:0007669"/>
    <property type="project" value="TreeGrafter"/>
</dbReference>
<dbReference type="KEGG" id="sbae:DSM104329_03775"/>
<keyword evidence="3" id="KW-1185">Reference proteome</keyword>
<evidence type="ECO:0000313" key="2">
    <source>
        <dbReference type="EMBL" id="UGS37360.1"/>
    </source>
</evidence>
<reference evidence="2" key="1">
    <citation type="journal article" date="2022" name="Int. J. Syst. Evol. Microbiol.">
        <title>Pseudomonas aegrilactucae sp. nov. and Pseudomonas morbosilactucae sp. nov., pathogens causing bacterial rot of lettuce in Japan.</title>
        <authorList>
            <person name="Sawada H."/>
            <person name="Fujikawa T."/>
            <person name="Satou M."/>
        </authorList>
    </citation>
    <scope>NUCLEOTIDE SEQUENCE</scope>
    <source>
        <strain evidence="2">0166_1</strain>
    </source>
</reference>
<dbReference type="InterPro" id="IPR052712">
    <property type="entry name" value="Acid_resist_chaperone_HdeD"/>
</dbReference>
<proteinExistence type="predicted"/>
<dbReference type="AlphaFoldDB" id="A0A9E6XZV0"/>
<organism evidence="2 3">
    <name type="scientific">Capillimicrobium parvum</name>
    <dbReference type="NCBI Taxonomy" id="2884022"/>
    <lineage>
        <taxon>Bacteria</taxon>
        <taxon>Bacillati</taxon>
        <taxon>Actinomycetota</taxon>
        <taxon>Thermoleophilia</taxon>
        <taxon>Solirubrobacterales</taxon>
        <taxon>Capillimicrobiaceae</taxon>
        <taxon>Capillimicrobium</taxon>
    </lineage>
</organism>
<keyword evidence="1" id="KW-0812">Transmembrane</keyword>
<evidence type="ECO:0008006" key="4">
    <source>
        <dbReference type="Google" id="ProtNLM"/>
    </source>
</evidence>
<gene>
    <name evidence="2" type="ORF">DSM104329_03775</name>
</gene>